<evidence type="ECO:0000313" key="3">
    <source>
        <dbReference type="EMBL" id="RHW23989.1"/>
    </source>
</evidence>
<dbReference type="Gene3D" id="3.10.129.10">
    <property type="entry name" value="Hotdog Thioesterase"/>
    <property type="match status" value="1"/>
</dbReference>
<evidence type="ECO:0000313" key="4">
    <source>
        <dbReference type="Proteomes" id="UP000283644"/>
    </source>
</evidence>
<dbReference type="GO" id="GO:0047617">
    <property type="term" value="F:fatty acyl-CoA hydrolase activity"/>
    <property type="evidence" value="ECO:0007669"/>
    <property type="project" value="TreeGrafter"/>
</dbReference>
<dbReference type="RefSeq" id="WP_118928340.1">
    <property type="nucleotide sequence ID" value="NZ_QXGH01000037.1"/>
</dbReference>
<dbReference type="OrthoDB" id="9799036at2"/>
<name>A0A417XU47_9ACTN</name>
<sequence>MIQHPNPDYPHWDTITTRWMDNDMYGHVNNVQYYSFFDTVVTAWLVRHGGLDPANGEVIGLCVESQCTYSAPLSFPGEVLAGLRVGHVGRTSVRYEIVLHAAGSDQPAASGHFVHVYVDRLSRRPTAIPGSLRDALSALVPSGGRQRPVSSAASG</sequence>
<accession>A0A417XU47</accession>
<evidence type="ECO:0000256" key="2">
    <source>
        <dbReference type="ARBA" id="ARBA00022801"/>
    </source>
</evidence>
<protein>
    <submittedName>
        <fullName evidence="3">Acyl-CoA thioesterase</fullName>
    </submittedName>
</protein>
<keyword evidence="2" id="KW-0378">Hydrolase</keyword>
<dbReference type="SUPFAM" id="SSF54637">
    <property type="entry name" value="Thioesterase/thiol ester dehydrase-isomerase"/>
    <property type="match status" value="1"/>
</dbReference>
<dbReference type="Pfam" id="PF13279">
    <property type="entry name" value="4HBT_2"/>
    <property type="match status" value="1"/>
</dbReference>
<keyword evidence="4" id="KW-1185">Reference proteome</keyword>
<organism evidence="3 4">
    <name type="scientific">Nocardioides immobilis</name>
    <dbReference type="NCBI Taxonomy" id="2049295"/>
    <lineage>
        <taxon>Bacteria</taxon>
        <taxon>Bacillati</taxon>
        <taxon>Actinomycetota</taxon>
        <taxon>Actinomycetes</taxon>
        <taxon>Propionibacteriales</taxon>
        <taxon>Nocardioidaceae</taxon>
        <taxon>Nocardioides</taxon>
    </lineage>
</organism>
<dbReference type="Proteomes" id="UP000283644">
    <property type="component" value="Unassembled WGS sequence"/>
</dbReference>
<proteinExistence type="inferred from homology"/>
<dbReference type="EMBL" id="QXGH01000037">
    <property type="protein sequence ID" value="RHW23989.1"/>
    <property type="molecule type" value="Genomic_DNA"/>
</dbReference>
<evidence type="ECO:0000256" key="1">
    <source>
        <dbReference type="ARBA" id="ARBA00005953"/>
    </source>
</evidence>
<comment type="similarity">
    <text evidence="1">Belongs to the 4-hydroxybenzoyl-CoA thioesterase family.</text>
</comment>
<dbReference type="InterPro" id="IPR029069">
    <property type="entry name" value="HotDog_dom_sf"/>
</dbReference>
<comment type="caution">
    <text evidence="3">The sequence shown here is derived from an EMBL/GenBank/DDBJ whole genome shotgun (WGS) entry which is preliminary data.</text>
</comment>
<gene>
    <name evidence="3" type="ORF">D0Z08_26720</name>
</gene>
<dbReference type="PANTHER" id="PTHR31793">
    <property type="entry name" value="4-HYDROXYBENZOYL-COA THIOESTERASE FAMILY MEMBER"/>
    <property type="match status" value="1"/>
</dbReference>
<dbReference type="AlphaFoldDB" id="A0A417XU47"/>
<dbReference type="PANTHER" id="PTHR31793:SF27">
    <property type="entry name" value="NOVEL THIOESTERASE SUPERFAMILY DOMAIN AND SAPOSIN A-TYPE DOMAIN CONTAINING PROTEIN (0610012H03RIK)"/>
    <property type="match status" value="1"/>
</dbReference>
<dbReference type="CDD" id="cd00586">
    <property type="entry name" value="4HBT"/>
    <property type="match status" value="1"/>
</dbReference>
<reference evidence="3 4" key="1">
    <citation type="submission" date="2018-09" db="EMBL/GenBank/DDBJ databases">
        <title>Genome sequencing of Nocardioides immobilis CCTCC AB 2017083 for comparison to Nocardioides silvaticus.</title>
        <authorList>
            <person name="Li C."/>
            <person name="Wang G."/>
        </authorList>
    </citation>
    <scope>NUCLEOTIDE SEQUENCE [LARGE SCALE GENOMIC DNA]</scope>
    <source>
        <strain evidence="3 4">CCTCC AB 2017083</strain>
    </source>
</reference>
<dbReference type="InterPro" id="IPR050563">
    <property type="entry name" value="4-hydroxybenzoyl-CoA_TE"/>
</dbReference>